<comment type="caution">
    <text evidence="2">The sequence shown here is derived from an EMBL/GenBank/DDBJ whole genome shotgun (WGS) entry which is preliminary data.</text>
</comment>
<organism evidence="2 3">
    <name type="scientific">Candidatus Wolfebacteria bacterium GW2011_GWC1_37_10</name>
    <dbReference type="NCBI Taxonomy" id="1619010"/>
    <lineage>
        <taxon>Bacteria</taxon>
        <taxon>Candidatus Wolfeibacteriota</taxon>
    </lineage>
</organism>
<dbReference type="EMBL" id="LBSR01000006">
    <property type="protein sequence ID" value="KKQ23015.1"/>
    <property type="molecule type" value="Genomic_DNA"/>
</dbReference>
<keyword evidence="1" id="KW-0812">Transmembrane</keyword>
<dbReference type="Proteomes" id="UP000034044">
    <property type="component" value="Unassembled WGS sequence"/>
</dbReference>
<evidence type="ECO:0000256" key="1">
    <source>
        <dbReference type="SAM" id="Phobius"/>
    </source>
</evidence>
<keyword evidence="1" id="KW-1133">Transmembrane helix</keyword>
<evidence type="ECO:0000313" key="2">
    <source>
        <dbReference type="EMBL" id="KKQ23015.1"/>
    </source>
</evidence>
<reference evidence="2 3" key="1">
    <citation type="journal article" date="2015" name="Nature">
        <title>rRNA introns, odd ribosomes, and small enigmatic genomes across a large radiation of phyla.</title>
        <authorList>
            <person name="Brown C.T."/>
            <person name="Hug L.A."/>
            <person name="Thomas B.C."/>
            <person name="Sharon I."/>
            <person name="Castelle C.J."/>
            <person name="Singh A."/>
            <person name="Wilkins M.J."/>
            <person name="Williams K.H."/>
            <person name="Banfield J.F."/>
        </authorList>
    </citation>
    <scope>NUCLEOTIDE SEQUENCE [LARGE SCALE GENOMIC DNA]</scope>
</reference>
<evidence type="ECO:0000313" key="3">
    <source>
        <dbReference type="Proteomes" id="UP000034044"/>
    </source>
</evidence>
<accession>A0A0G0GAA9</accession>
<keyword evidence="1" id="KW-0472">Membrane</keyword>
<dbReference type="AlphaFoldDB" id="A0A0G0GAA9"/>
<feature type="transmembrane region" description="Helical" evidence="1">
    <location>
        <begin position="12"/>
        <end position="34"/>
    </location>
</feature>
<gene>
    <name evidence="2" type="ORF">US36_C0006G0014</name>
</gene>
<name>A0A0G0GAA9_9BACT</name>
<proteinExistence type="predicted"/>
<evidence type="ECO:0008006" key="4">
    <source>
        <dbReference type="Google" id="ProtNLM"/>
    </source>
</evidence>
<dbReference type="Gene3D" id="3.10.450.50">
    <property type="match status" value="1"/>
</dbReference>
<dbReference type="PATRIC" id="fig|1619010.3.peg.252"/>
<protein>
    <recommendedName>
        <fullName evidence="4">DUF4878 domain-containing protein</fullName>
    </recommendedName>
</protein>
<sequence length="183" mass="21886">MENQNIEKPIKTYWKFVFGFLGITVLVFGGFFVWDRYLSPSAKSQRQMEKQYEAYMEWEEKYKQAMREDTYGGKTPEETLKMFIEALKKEDIELASKYFALDTNENSEYYLTRKKWEETLERAKKEGKLREIINTVLRAIPTENQELSEKTFWFSVYDAKGNVELLIELSYNSQSKVWKIINI</sequence>